<evidence type="ECO:0000256" key="1">
    <source>
        <dbReference type="SAM" id="MobiDB-lite"/>
    </source>
</evidence>
<evidence type="ECO:0000313" key="3">
    <source>
        <dbReference type="Proteomes" id="UP000314294"/>
    </source>
</evidence>
<comment type="caution">
    <text evidence="2">The sequence shown here is derived from an EMBL/GenBank/DDBJ whole genome shotgun (WGS) entry which is preliminary data.</text>
</comment>
<organism evidence="2 3">
    <name type="scientific">Liparis tanakae</name>
    <name type="common">Tanaka's snailfish</name>
    <dbReference type="NCBI Taxonomy" id="230148"/>
    <lineage>
        <taxon>Eukaryota</taxon>
        <taxon>Metazoa</taxon>
        <taxon>Chordata</taxon>
        <taxon>Craniata</taxon>
        <taxon>Vertebrata</taxon>
        <taxon>Euteleostomi</taxon>
        <taxon>Actinopterygii</taxon>
        <taxon>Neopterygii</taxon>
        <taxon>Teleostei</taxon>
        <taxon>Neoteleostei</taxon>
        <taxon>Acanthomorphata</taxon>
        <taxon>Eupercaria</taxon>
        <taxon>Perciformes</taxon>
        <taxon>Cottioidei</taxon>
        <taxon>Cottales</taxon>
        <taxon>Liparidae</taxon>
        <taxon>Liparis</taxon>
    </lineage>
</organism>
<feature type="compositionally biased region" description="Polar residues" evidence="1">
    <location>
        <begin position="39"/>
        <end position="53"/>
    </location>
</feature>
<accession>A0A4Z2HYB4</accession>
<dbReference type="AlphaFoldDB" id="A0A4Z2HYB4"/>
<evidence type="ECO:0000313" key="2">
    <source>
        <dbReference type="EMBL" id="TNN69922.1"/>
    </source>
</evidence>
<feature type="region of interest" description="Disordered" evidence="1">
    <location>
        <begin position="26"/>
        <end position="62"/>
    </location>
</feature>
<dbReference type="Proteomes" id="UP000314294">
    <property type="component" value="Unassembled WGS sequence"/>
</dbReference>
<proteinExistence type="predicted"/>
<keyword evidence="3" id="KW-1185">Reference proteome</keyword>
<dbReference type="EMBL" id="SRLO01000169">
    <property type="protein sequence ID" value="TNN69922.1"/>
    <property type="molecule type" value="Genomic_DNA"/>
</dbReference>
<reference evidence="2 3" key="1">
    <citation type="submission" date="2019-03" db="EMBL/GenBank/DDBJ databases">
        <title>First draft genome of Liparis tanakae, snailfish: a comprehensive survey of snailfish specific genes.</title>
        <authorList>
            <person name="Kim W."/>
            <person name="Song I."/>
            <person name="Jeong J.-H."/>
            <person name="Kim D."/>
            <person name="Kim S."/>
            <person name="Ryu S."/>
            <person name="Song J.Y."/>
            <person name="Lee S.K."/>
        </authorList>
    </citation>
    <scope>NUCLEOTIDE SEQUENCE [LARGE SCALE GENOMIC DNA]</scope>
    <source>
        <tissue evidence="2">Muscle</tissue>
    </source>
</reference>
<protein>
    <submittedName>
        <fullName evidence="2">Uncharacterized protein</fullName>
    </submittedName>
</protein>
<gene>
    <name evidence="2" type="ORF">EYF80_019795</name>
</gene>
<name>A0A4Z2HYB4_9TELE</name>
<sequence>MWSHDEVGTGGVIPRELVCSHCPSFSRRHGNALTHRQDTSNTGMETPTETGQSRPDGVGGVQHGLDIKDVVCRLELMITDSSNDLLQSSEGDVSSC</sequence>